<proteinExistence type="inferred from homology"/>
<dbReference type="NCBIfam" id="NF006541">
    <property type="entry name" value="PRK09038.1"/>
    <property type="match status" value="1"/>
</dbReference>
<dbReference type="InterPro" id="IPR006665">
    <property type="entry name" value="OmpA-like"/>
</dbReference>
<dbReference type="Pfam" id="PF00691">
    <property type="entry name" value="OmpA"/>
    <property type="match status" value="1"/>
</dbReference>
<organism evidence="11 12">
    <name type="scientific">Metapseudomonas resinovorans</name>
    <name type="common">Pseudomonas resinovorans</name>
    <dbReference type="NCBI Taxonomy" id="53412"/>
    <lineage>
        <taxon>Bacteria</taxon>
        <taxon>Pseudomonadati</taxon>
        <taxon>Pseudomonadota</taxon>
        <taxon>Gammaproteobacteria</taxon>
        <taxon>Pseudomonadales</taxon>
        <taxon>Pseudomonadaceae</taxon>
        <taxon>Metapseudomonas</taxon>
    </lineage>
</organism>
<evidence type="ECO:0000256" key="4">
    <source>
        <dbReference type="ARBA" id="ARBA00022692"/>
    </source>
</evidence>
<dbReference type="SUPFAM" id="SSF103088">
    <property type="entry name" value="OmpA-like"/>
    <property type="match status" value="1"/>
</dbReference>
<dbReference type="InterPro" id="IPR050330">
    <property type="entry name" value="Bact_OuterMem_StrucFunc"/>
</dbReference>
<evidence type="ECO:0000256" key="5">
    <source>
        <dbReference type="ARBA" id="ARBA00022989"/>
    </source>
</evidence>
<keyword evidence="3" id="KW-1003">Cell membrane</keyword>
<name>A0ABT4Y3T2_METRE</name>
<keyword evidence="6 7" id="KW-0472">Membrane</keyword>
<dbReference type="InterPro" id="IPR036737">
    <property type="entry name" value="OmpA-like_sf"/>
</dbReference>
<dbReference type="EMBL" id="JANEWF010000008">
    <property type="protein sequence ID" value="MDA8483494.1"/>
    <property type="molecule type" value="Genomic_DNA"/>
</dbReference>
<evidence type="ECO:0000256" key="1">
    <source>
        <dbReference type="ARBA" id="ARBA00004162"/>
    </source>
</evidence>
<dbReference type="PANTHER" id="PTHR30329">
    <property type="entry name" value="STATOR ELEMENT OF FLAGELLAR MOTOR COMPLEX"/>
    <property type="match status" value="1"/>
</dbReference>
<evidence type="ECO:0000313" key="11">
    <source>
        <dbReference type="EMBL" id="MDA8483494.1"/>
    </source>
</evidence>
<keyword evidence="11" id="KW-0966">Cell projection</keyword>
<evidence type="ECO:0000256" key="8">
    <source>
        <dbReference type="SAM" id="MobiDB-lite"/>
    </source>
</evidence>
<dbReference type="Proteomes" id="UP001211689">
    <property type="component" value="Unassembled WGS sequence"/>
</dbReference>
<reference evidence="11 12" key="1">
    <citation type="submission" date="2022-07" db="EMBL/GenBank/DDBJ databases">
        <title>Genome Analysis of Selected Gammaproteobacteria from Nigerian Food snails.</title>
        <authorList>
            <person name="Okafor A.C."/>
        </authorList>
    </citation>
    <scope>NUCLEOTIDE SEQUENCE [LARGE SCALE GENOMIC DNA]</scope>
    <source>
        <strain evidence="11 12">Awg 2</strain>
    </source>
</reference>
<keyword evidence="12" id="KW-1185">Reference proteome</keyword>
<dbReference type="InterPro" id="IPR025713">
    <property type="entry name" value="MotB-like_N_dom"/>
</dbReference>
<dbReference type="CDD" id="cd07185">
    <property type="entry name" value="OmpA_C-like"/>
    <property type="match status" value="1"/>
</dbReference>
<dbReference type="PROSITE" id="PS51123">
    <property type="entry name" value="OMPA_2"/>
    <property type="match status" value="1"/>
</dbReference>
<evidence type="ECO:0000256" key="9">
    <source>
        <dbReference type="SAM" id="Phobius"/>
    </source>
</evidence>
<dbReference type="PANTHER" id="PTHR30329:SF20">
    <property type="entry name" value="EXPORTED PROTEIN"/>
    <property type="match status" value="1"/>
</dbReference>
<accession>A0ABT4Y3T2</accession>
<comment type="similarity">
    <text evidence="2">Belongs to the MotB family.</text>
</comment>
<feature type="compositionally biased region" description="Low complexity" evidence="8">
    <location>
        <begin position="270"/>
        <end position="287"/>
    </location>
</feature>
<protein>
    <submittedName>
        <fullName evidence="11">Flagellar motor protein MotD</fullName>
    </submittedName>
</protein>
<comment type="caution">
    <text evidence="11">The sequence shown here is derived from an EMBL/GenBank/DDBJ whole genome shotgun (WGS) entry which is preliminary data.</text>
</comment>
<feature type="domain" description="OmpA-like" evidence="10">
    <location>
        <begin position="127"/>
        <end position="247"/>
    </location>
</feature>
<dbReference type="Pfam" id="PF13677">
    <property type="entry name" value="MotB_plug"/>
    <property type="match status" value="1"/>
</dbReference>
<evidence type="ECO:0000259" key="10">
    <source>
        <dbReference type="PROSITE" id="PS51123"/>
    </source>
</evidence>
<feature type="compositionally biased region" description="Basic and acidic residues" evidence="8">
    <location>
        <begin position="69"/>
        <end position="88"/>
    </location>
</feature>
<comment type="subcellular location">
    <subcellularLocation>
        <location evidence="1">Cell membrane</location>
        <topology evidence="1">Single-pass membrane protein</topology>
    </subcellularLocation>
</comment>
<evidence type="ECO:0000256" key="6">
    <source>
        <dbReference type="ARBA" id="ARBA00023136"/>
    </source>
</evidence>
<evidence type="ECO:0000256" key="2">
    <source>
        <dbReference type="ARBA" id="ARBA00008914"/>
    </source>
</evidence>
<sequence>MARRRHQEEHENHERWLVSYADFITLLFAFFVVMYSISSINEGKYKILSETLVGVFNQPDRSIKPIPVGEEKPRTSEPDRSMVEESERAQTSIDDPGADPLQEIAQSMRDAFGELINSNQVNVRGNELWVEIEMNSSLLFPSGDAIPNDTAFSLIEKVARILAPYDNPVHVEGFTDNMPIATSQFPSNWELSTARAASIVRMLAMDGVAPGRLAAVGYGEFQPVADNASAEGRSRNRRVVLVISRNLDVRRAVSGVGSANAKPDAALKRAGTQPAPAAPAQAPETGAVNSPSPAP</sequence>
<dbReference type="RefSeq" id="WP_271470711.1">
    <property type="nucleotide sequence ID" value="NZ_JANEWF010000008.1"/>
</dbReference>
<evidence type="ECO:0000256" key="3">
    <source>
        <dbReference type="ARBA" id="ARBA00022475"/>
    </source>
</evidence>
<dbReference type="Gene3D" id="3.30.1330.60">
    <property type="entry name" value="OmpA-like domain"/>
    <property type="match status" value="1"/>
</dbReference>
<evidence type="ECO:0000256" key="7">
    <source>
        <dbReference type="PROSITE-ProRule" id="PRU00473"/>
    </source>
</evidence>
<keyword evidence="11" id="KW-0969">Cilium</keyword>
<keyword evidence="5 9" id="KW-1133">Transmembrane helix</keyword>
<keyword evidence="4 9" id="KW-0812">Transmembrane</keyword>
<feature type="region of interest" description="Disordered" evidence="8">
    <location>
        <begin position="63"/>
        <end position="98"/>
    </location>
</feature>
<feature type="region of interest" description="Disordered" evidence="8">
    <location>
        <begin position="257"/>
        <end position="295"/>
    </location>
</feature>
<evidence type="ECO:0000313" key="12">
    <source>
        <dbReference type="Proteomes" id="UP001211689"/>
    </source>
</evidence>
<feature type="transmembrane region" description="Helical" evidence="9">
    <location>
        <begin position="20"/>
        <end position="37"/>
    </location>
</feature>
<keyword evidence="11" id="KW-0282">Flagellum</keyword>
<gene>
    <name evidence="11" type="primary">motD</name>
    <name evidence="11" type="ORF">NNO07_10470</name>
</gene>